<evidence type="ECO:0000313" key="4">
    <source>
        <dbReference type="Proteomes" id="UP000317369"/>
    </source>
</evidence>
<dbReference type="InterPro" id="IPR000551">
    <property type="entry name" value="MerR-type_HTH_dom"/>
</dbReference>
<reference evidence="3 4" key="1">
    <citation type="submission" date="2019-02" db="EMBL/GenBank/DDBJ databases">
        <title>Deep-cultivation of Planctomycetes and their phenomic and genomic characterization uncovers novel biology.</title>
        <authorList>
            <person name="Wiegand S."/>
            <person name="Jogler M."/>
            <person name="Boedeker C."/>
            <person name="Pinto D."/>
            <person name="Vollmers J."/>
            <person name="Rivas-Marin E."/>
            <person name="Kohn T."/>
            <person name="Peeters S.H."/>
            <person name="Heuer A."/>
            <person name="Rast P."/>
            <person name="Oberbeckmann S."/>
            <person name="Bunk B."/>
            <person name="Jeske O."/>
            <person name="Meyerdierks A."/>
            <person name="Storesund J.E."/>
            <person name="Kallscheuer N."/>
            <person name="Luecker S."/>
            <person name="Lage O.M."/>
            <person name="Pohl T."/>
            <person name="Merkel B.J."/>
            <person name="Hornburger P."/>
            <person name="Mueller R.-W."/>
            <person name="Bruemmer F."/>
            <person name="Labrenz M."/>
            <person name="Spormann A.M."/>
            <person name="Op den Camp H."/>
            <person name="Overmann J."/>
            <person name="Amann R."/>
            <person name="Jetten M.S.M."/>
            <person name="Mascher T."/>
            <person name="Medema M.H."/>
            <person name="Devos D.P."/>
            <person name="Kaster A.-K."/>
            <person name="Ovreas L."/>
            <person name="Rohde M."/>
            <person name="Galperin M.Y."/>
            <person name="Jogler C."/>
        </authorList>
    </citation>
    <scope>NUCLEOTIDE SEQUENCE [LARGE SCALE GENOMIC DNA]</scope>
    <source>
        <strain evidence="3 4">KS4</strain>
    </source>
</reference>
<dbReference type="KEGG" id="pcor:KS4_12020"/>
<evidence type="ECO:0000259" key="2">
    <source>
        <dbReference type="PROSITE" id="PS50937"/>
    </source>
</evidence>
<name>A0A517YSE8_9BACT</name>
<accession>A0A517YSE8</accession>
<dbReference type="AlphaFoldDB" id="A0A517YSE8"/>
<dbReference type="OrthoDB" id="9814833at2"/>
<dbReference type="GO" id="GO:0003700">
    <property type="term" value="F:DNA-binding transcription factor activity"/>
    <property type="evidence" value="ECO:0007669"/>
    <property type="project" value="InterPro"/>
</dbReference>
<sequence>MLPELGYWVRASGGGAGPDNFRVCGFLLKELLALCRYVKHQTGFSMRDRWICYTHRACLEKLAGWDDRGEGEGLKAMDCLWFEIGSGHWLPGEWNGFRNVEVLRMSMVANIKLPPKRYKVGELVAFTGLTRQTIHNYTRWGLIDEVAWTEGGHRLYDEAVFERLARIVELREVHGVDEMREILTREYVNQVVKEG</sequence>
<organism evidence="3 4">
    <name type="scientific">Poriferisphaera corsica</name>
    <dbReference type="NCBI Taxonomy" id="2528020"/>
    <lineage>
        <taxon>Bacteria</taxon>
        <taxon>Pseudomonadati</taxon>
        <taxon>Planctomycetota</taxon>
        <taxon>Phycisphaerae</taxon>
        <taxon>Phycisphaerales</taxon>
        <taxon>Phycisphaeraceae</taxon>
        <taxon>Poriferisphaera</taxon>
    </lineage>
</organism>
<dbReference type="SMART" id="SM00422">
    <property type="entry name" value="HTH_MERR"/>
    <property type="match status" value="1"/>
</dbReference>
<dbReference type="InterPro" id="IPR047057">
    <property type="entry name" value="MerR_fam"/>
</dbReference>
<dbReference type="Gene3D" id="1.10.1660.10">
    <property type="match status" value="1"/>
</dbReference>
<dbReference type="EMBL" id="CP036425">
    <property type="protein sequence ID" value="QDU33157.1"/>
    <property type="molecule type" value="Genomic_DNA"/>
</dbReference>
<keyword evidence="4" id="KW-1185">Reference proteome</keyword>
<keyword evidence="1" id="KW-0238">DNA-binding</keyword>
<gene>
    <name evidence="3" type="primary">nolA</name>
    <name evidence="3" type="ORF">KS4_12020</name>
</gene>
<proteinExistence type="predicted"/>
<feature type="domain" description="HTH merR-type" evidence="2">
    <location>
        <begin position="117"/>
        <end position="185"/>
    </location>
</feature>
<dbReference type="GO" id="GO:0003677">
    <property type="term" value="F:DNA binding"/>
    <property type="evidence" value="ECO:0007669"/>
    <property type="project" value="UniProtKB-KW"/>
</dbReference>
<dbReference type="PANTHER" id="PTHR30204">
    <property type="entry name" value="REDOX-CYCLING DRUG-SENSING TRANSCRIPTIONAL ACTIVATOR SOXR"/>
    <property type="match status" value="1"/>
</dbReference>
<dbReference type="InterPro" id="IPR009061">
    <property type="entry name" value="DNA-bd_dom_put_sf"/>
</dbReference>
<evidence type="ECO:0000256" key="1">
    <source>
        <dbReference type="ARBA" id="ARBA00023125"/>
    </source>
</evidence>
<dbReference type="Pfam" id="PF13411">
    <property type="entry name" value="MerR_1"/>
    <property type="match status" value="1"/>
</dbReference>
<dbReference type="Proteomes" id="UP000317369">
    <property type="component" value="Chromosome"/>
</dbReference>
<dbReference type="SUPFAM" id="SSF46955">
    <property type="entry name" value="Putative DNA-binding domain"/>
    <property type="match status" value="1"/>
</dbReference>
<evidence type="ECO:0000313" key="3">
    <source>
        <dbReference type="EMBL" id="QDU33157.1"/>
    </source>
</evidence>
<dbReference type="PANTHER" id="PTHR30204:SF90">
    <property type="entry name" value="HTH-TYPE TRANSCRIPTIONAL ACTIVATOR MTA"/>
    <property type="match status" value="1"/>
</dbReference>
<protein>
    <submittedName>
        <fullName evidence="3">Nodulation protein NolA</fullName>
    </submittedName>
</protein>
<dbReference type="PROSITE" id="PS50937">
    <property type="entry name" value="HTH_MERR_2"/>
    <property type="match status" value="1"/>
</dbReference>
<dbReference type="CDD" id="cd00592">
    <property type="entry name" value="HTH_MerR-like"/>
    <property type="match status" value="1"/>
</dbReference>